<gene>
    <name evidence="1" type="ORF">SPELUC_LOCUS13510</name>
</gene>
<sequence length="164" mass="19754">MTIRITFFKPYFKHFLVAKKEELYKEKEEFVALEREKYYDVGGPLCQDNPYEDSFNLVVDFYYNESLPFPSSYEDVLNLVLSFGSYDGADDIIEPPFYREEAKKLKEVDENVKAIDEEIACRKERTRLIWGMEWLRNSERNYDLLKENLTHRYFDSYDESIKDL</sequence>
<comment type="caution">
    <text evidence="1">The sequence shown here is derived from an EMBL/GenBank/DDBJ whole genome shotgun (WGS) entry which is preliminary data.</text>
</comment>
<evidence type="ECO:0000313" key="2">
    <source>
        <dbReference type="Proteomes" id="UP000789366"/>
    </source>
</evidence>
<organism evidence="1 2">
    <name type="scientific">Cetraspora pellucida</name>
    <dbReference type="NCBI Taxonomy" id="1433469"/>
    <lineage>
        <taxon>Eukaryota</taxon>
        <taxon>Fungi</taxon>
        <taxon>Fungi incertae sedis</taxon>
        <taxon>Mucoromycota</taxon>
        <taxon>Glomeromycotina</taxon>
        <taxon>Glomeromycetes</taxon>
        <taxon>Diversisporales</taxon>
        <taxon>Gigasporaceae</taxon>
        <taxon>Cetraspora</taxon>
    </lineage>
</organism>
<reference evidence="1" key="1">
    <citation type="submission" date="2021-06" db="EMBL/GenBank/DDBJ databases">
        <authorList>
            <person name="Kallberg Y."/>
            <person name="Tangrot J."/>
            <person name="Rosling A."/>
        </authorList>
    </citation>
    <scope>NUCLEOTIDE SEQUENCE</scope>
    <source>
        <strain evidence="1">28 12/20/2015</strain>
    </source>
</reference>
<dbReference type="Proteomes" id="UP000789366">
    <property type="component" value="Unassembled WGS sequence"/>
</dbReference>
<name>A0ACA9Q488_9GLOM</name>
<protein>
    <submittedName>
        <fullName evidence="1">9053_t:CDS:1</fullName>
    </submittedName>
</protein>
<evidence type="ECO:0000313" key="1">
    <source>
        <dbReference type="EMBL" id="CAG8736925.1"/>
    </source>
</evidence>
<dbReference type="EMBL" id="CAJVPW010036060">
    <property type="protein sequence ID" value="CAG8736925.1"/>
    <property type="molecule type" value="Genomic_DNA"/>
</dbReference>
<proteinExistence type="predicted"/>
<accession>A0ACA9Q488</accession>
<keyword evidence="2" id="KW-1185">Reference proteome</keyword>
<feature type="non-terminal residue" evidence="1">
    <location>
        <position position="164"/>
    </location>
</feature>